<dbReference type="Gene3D" id="2.30.30.190">
    <property type="entry name" value="CAP Gly-rich-like domain"/>
    <property type="match status" value="1"/>
</dbReference>
<dbReference type="EMBL" id="JADGJH010005949">
    <property type="protein sequence ID" value="KAJ3078688.1"/>
    <property type="molecule type" value="Genomic_DNA"/>
</dbReference>
<name>A0AAD5SMP8_9FUNG</name>
<dbReference type="InterPro" id="IPR000938">
    <property type="entry name" value="CAP-Gly_domain"/>
</dbReference>
<comment type="caution">
    <text evidence="2">The sequence shown here is derived from an EMBL/GenBank/DDBJ whole genome shotgun (WGS) entry which is preliminary data.</text>
</comment>
<dbReference type="PROSITE" id="PS50245">
    <property type="entry name" value="CAP_GLY_2"/>
    <property type="match status" value="1"/>
</dbReference>
<evidence type="ECO:0000313" key="2">
    <source>
        <dbReference type="EMBL" id="KAJ3078688.1"/>
    </source>
</evidence>
<dbReference type="Pfam" id="PF01302">
    <property type="entry name" value="CAP_GLY"/>
    <property type="match status" value="1"/>
</dbReference>
<feature type="domain" description="CAP-Gly" evidence="1">
    <location>
        <begin position="34"/>
        <end position="79"/>
    </location>
</feature>
<gene>
    <name evidence="2" type="ORF">HK100_010637</name>
</gene>
<protein>
    <recommendedName>
        <fullName evidence="1">CAP-Gly domain-containing protein</fullName>
    </recommendedName>
</protein>
<reference evidence="2" key="1">
    <citation type="submission" date="2020-05" db="EMBL/GenBank/DDBJ databases">
        <title>Phylogenomic resolution of chytrid fungi.</title>
        <authorList>
            <person name="Stajich J.E."/>
            <person name="Amses K."/>
            <person name="Simmons R."/>
            <person name="Seto K."/>
            <person name="Myers J."/>
            <person name="Bonds A."/>
            <person name="Quandt C.A."/>
            <person name="Barry K."/>
            <person name="Liu P."/>
            <person name="Grigoriev I."/>
            <person name="Longcore J.E."/>
            <person name="James T.Y."/>
        </authorList>
    </citation>
    <scope>NUCLEOTIDE SEQUENCE</scope>
    <source>
        <strain evidence="2">JEL0513</strain>
    </source>
</reference>
<dbReference type="AlphaFoldDB" id="A0AAD5SMP8"/>
<keyword evidence="3" id="KW-1185">Reference proteome</keyword>
<sequence>NPMNQFKIGDRVNVNRKNNAGKHKNYTGVVQFVGTTKFAKGEVIGVELDDADAGSHDGSKNGTRYFECARGPHAGIFVRADVVSLRVPMEDLYSQVRGLLFTCMVDCAN</sequence>
<feature type="non-terminal residue" evidence="2">
    <location>
        <position position="1"/>
    </location>
</feature>
<dbReference type="InterPro" id="IPR036859">
    <property type="entry name" value="CAP-Gly_dom_sf"/>
</dbReference>
<dbReference type="SMART" id="SM01052">
    <property type="entry name" value="CAP_GLY"/>
    <property type="match status" value="1"/>
</dbReference>
<organism evidence="2 3">
    <name type="scientific">Physocladia obscura</name>
    <dbReference type="NCBI Taxonomy" id="109957"/>
    <lineage>
        <taxon>Eukaryota</taxon>
        <taxon>Fungi</taxon>
        <taxon>Fungi incertae sedis</taxon>
        <taxon>Chytridiomycota</taxon>
        <taxon>Chytridiomycota incertae sedis</taxon>
        <taxon>Chytridiomycetes</taxon>
        <taxon>Chytridiales</taxon>
        <taxon>Chytriomycetaceae</taxon>
        <taxon>Physocladia</taxon>
    </lineage>
</organism>
<dbReference type="PANTHER" id="PTHR18916">
    <property type="entry name" value="DYNACTIN 1-RELATED MICROTUBULE-BINDING"/>
    <property type="match status" value="1"/>
</dbReference>
<dbReference type="Proteomes" id="UP001211907">
    <property type="component" value="Unassembled WGS sequence"/>
</dbReference>
<accession>A0AAD5SMP8</accession>
<evidence type="ECO:0000259" key="1">
    <source>
        <dbReference type="PROSITE" id="PS50245"/>
    </source>
</evidence>
<evidence type="ECO:0000313" key="3">
    <source>
        <dbReference type="Proteomes" id="UP001211907"/>
    </source>
</evidence>
<proteinExistence type="predicted"/>
<dbReference type="SUPFAM" id="SSF74924">
    <property type="entry name" value="Cap-Gly domain"/>
    <property type="match status" value="1"/>
</dbReference>